<sequence>MKFLPAIWLISLVAPSTATWCFSNANTCPKESYKGQATSKCCDKIEVHNHDNGCWVEGALWEQFRDCCIHDWGCSGVTD</sequence>
<keyword evidence="1" id="KW-0732">Signal</keyword>
<reference evidence="2 3" key="1">
    <citation type="submission" date="2016-07" db="EMBL/GenBank/DDBJ databases">
        <title>Multiple horizontal gene transfer events from other fungi enriched the ability of initially mycotrophic Trichoderma (Ascomycota) to feed on dead plant biomass.</title>
        <authorList>
            <consortium name="DOE Joint Genome Institute"/>
            <person name="Aerts A."/>
            <person name="Atanasova L."/>
            <person name="Chenthamara K."/>
            <person name="Zhang J."/>
            <person name="Grujic M."/>
            <person name="Henrissat B."/>
            <person name="Kuo A."/>
            <person name="Salamov A."/>
            <person name="Lipzen A."/>
            <person name="Labutti K."/>
            <person name="Barry K."/>
            <person name="Miao Y."/>
            <person name="Rahimi M.J."/>
            <person name="Shen Q."/>
            <person name="Grigoriev I.V."/>
            <person name="Kubicek C.P."/>
            <person name="Druzhinina I.S."/>
        </authorList>
    </citation>
    <scope>NUCLEOTIDE SEQUENCE [LARGE SCALE GENOMIC DNA]</scope>
    <source>
        <strain evidence="2 3">CBS 433.97</strain>
    </source>
</reference>
<organism evidence="2 3">
    <name type="scientific">Trichoderma asperellum (strain ATCC 204424 / CBS 433.97 / NBRC 101777)</name>
    <dbReference type="NCBI Taxonomy" id="1042311"/>
    <lineage>
        <taxon>Eukaryota</taxon>
        <taxon>Fungi</taxon>
        <taxon>Dikarya</taxon>
        <taxon>Ascomycota</taxon>
        <taxon>Pezizomycotina</taxon>
        <taxon>Sordariomycetes</taxon>
        <taxon>Hypocreomycetidae</taxon>
        <taxon>Hypocreales</taxon>
        <taxon>Hypocreaceae</taxon>
        <taxon>Trichoderma</taxon>
    </lineage>
</organism>
<feature type="chain" id="PRO_5015667253" description="Extracellular membrane protein CFEM domain-containing protein" evidence="1">
    <location>
        <begin position="19"/>
        <end position="79"/>
    </location>
</feature>
<dbReference type="OrthoDB" id="10268813at2759"/>
<evidence type="ECO:0000313" key="3">
    <source>
        <dbReference type="Proteomes" id="UP000240493"/>
    </source>
</evidence>
<gene>
    <name evidence="2" type="ORF">M441DRAFT_59966</name>
</gene>
<dbReference type="Proteomes" id="UP000240493">
    <property type="component" value="Unassembled WGS sequence"/>
</dbReference>
<evidence type="ECO:0000313" key="2">
    <source>
        <dbReference type="EMBL" id="PTB38728.1"/>
    </source>
</evidence>
<evidence type="ECO:0008006" key="4">
    <source>
        <dbReference type="Google" id="ProtNLM"/>
    </source>
</evidence>
<accession>A0A2T3Z1P4</accession>
<proteinExistence type="predicted"/>
<keyword evidence="3" id="KW-1185">Reference proteome</keyword>
<dbReference type="AlphaFoldDB" id="A0A2T3Z1P4"/>
<name>A0A2T3Z1P4_TRIA4</name>
<evidence type="ECO:0000256" key="1">
    <source>
        <dbReference type="SAM" id="SignalP"/>
    </source>
</evidence>
<dbReference type="EMBL" id="KZ679265">
    <property type="protein sequence ID" value="PTB38728.1"/>
    <property type="molecule type" value="Genomic_DNA"/>
</dbReference>
<protein>
    <recommendedName>
        <fullName evidence="4">Extracellular membrane protein CFEM domain-containing protein</fullName>
    </recommendedName>
</protein>
<feature type="signal peptide" evidence="1">
    <location>
        <begin position="1"/>
        <end position="18"/>
    </location>
</feature>